<dbReference type="EMBL" id="JARBJD010000185">
    <property type="protein sequence ID" value="KAK2948069.1"/>
    <property type="molecule type" value="Genomic_DNA"/>
</dbReference>
<evidence type="ECO:0000313" key="3">
    <source>
        <dbReference type="Proteomes" id="UP001281761"/>
    </source>
</evidence>
<feature type="transmembrane region" description="Helical" evidence="1">
    <location>
        <begin position="14"/>
        <end position="36"/>
    </location>
</feature>
<name>A0ABQ9XB27_9EUKA</name>
<sequence>MLIVTSQALRDTSLLAFFLAQSSHFISSVSVPFHIAHRHVTYKQRRTPLCMLSCMLCQSSHKSRKHLNLMIRK</sequence>
<evidence type="ECO:0008006" key="4">
    <source>
        <dbReference type="Google" id="ProtNLM"/>
    </source>
</evidence>
<gene>
    <name evidence="2" type="ORF">BLNAU_17016</name>
</gene>
<keyword evidence="1" id="KW-0812">Transmembrane</keyword>
<organism evidence="2 3">
    <name type="scientific">Blattamonas nauphoetae</name>
    <dbReference type="NCBI Taxonomy" id="2049346"/>
    <lineage>
        <taxon>Eukaryota</taxon>
        <taxon>Metamonada</taxon>
        <taxon>Preaxostyla</taxon>
        <taxon>Oxymonadida</taxon>
        <taxon>Blattamonas</taxon>
    </lineage>
</organism>
<comment type="caution">
    <text evidence="2">The sequence shown here is derived from an EMBL/GenBank/DDBJ whole genome shotgun (WGS) entry which is preliminary data.</text>
</comment>
<accession>A0ABQ9XB27</accession>
<keyword evidence="1" id="KW-0472">Membrane</keyword>
<keyword evidence="1" id="KW-1133">Transmembrane helix</keyword>
<keyword evidence="3" id="KW-1185">Reference proteome</keyword>
<reference evidence="2 3" key="1">
    <citation type="journal article" date="2022" name="bioRxiv">
        <title>Genomics of Preaxostyla Flagellates Illuminates Evolutionary Transitions and the Path Towards Mitochondrial Loss.</title>
        <authorList>
            <person name="Novak L.V.F."/>
            <person name="Treitli S.C."/>
            <person name="Pyrih J."/>
            <person name="Halakuc P."/>
            <person name="Pipaliya S.V."/>
            <person name="Vacek V."/>
            <person name="Brzon O."/>
            <person name="Soukal P."/>
            <person name="Eme L."/>
            <person name="Dacks J.B."/>
            <person name="Karnkowska A."/>
            <person name="Elias M."/>
            <person name="Hampl V."/>
        </authorList>
    </citation>
    <scope>NUCLEOTIDE SEQUENCE [LARGE SCALE GENOMIC DNA]</scope>
    <source>
        <strain evidence="2">NAU3</strain>
        <tissue evidence="2">Gut</tissue>
    </source>
</reference>
<evidence type="ECO:0000313" key="2">
    <source>
        <dbReference type="EMBL" id="KAK2948069.1"/>
    </source>
</evidence>
<evidence type="ECO:0000256" key="1">
    <source>
        <dbReference type="SAM" id="Phobius"/>
    </source>
</evidence>
<proteinExistence type="predicted"/>
<protein>
    <recommendedName>
        <fullName evidence="4">Secreted protein</fullName>
    </recommendedName>
</protein>
<dbReference type="Proteomes" id="UP001281761">
    <property type="component" value="Unassembled WGS sequence"/>
</dbReference>